<dbReference type="OrthoDB" id="7652292at2"/>
<dbReference type="AlphaFoldDB" id="A0A1I6FQQ8"/>
<dbReference type="EMBL" id="FOYP01000001">
    <property type="protein sequence ID" value="SFR32117.1"/>
    <property type="molecule type" value="Genomic_DNA"/>
</dbReference>
<gene>
    <name evidence="1" type="ORF">SAMN04488005_0250</name>
</gene>
<organism evidence="1 2">
    <name type="scientific">Yoonia tamlensis</name>
    <dbReference type="NCBI Taxonomy" id="390270"/>
    <lineage>
        <taxon>Bacteria</taxon>
        <taxon>Pseudomonadati</taxon>
        <taxon>Pseudomonadota</taxon>
        <taxon>Alphaproteobacteria</taxon>
        <taxon>Rhodobacterales</taxon>
        <taxon>Paracoccaceae</taxon>
        <taxon>Yoonia</taxon>
    </lineage>
</organism>
<reference evidence="2" key="1">
    <citation type="submission" date="2016-10" db="EMBL/GenBank/DDBJ databases">
        <authorList>
            <person name="Varghese N."/>
            <person name="Submissions S."/>
        </authorList>
    </citation>
    <scope>NUCLEOTIDE SEQUENCE [LARGE SCALE GENOMIC DNA]</scope>
    <source>
        <strain evidence="2">DSM 26879</strain>
    </source>
</reference>
<sequence length="99" mass="10881">MAIVTLPNQTAKRLSDRISALDPDLAHQLFAASDIVMGIAFTERETAEFDGETGAAMILAVKDLEGLAKAIPEFEGDRRNYCIIQNARAIARLDPFFEI</sequence>
<dbReference type="RefSeq" id="WP_090195407.1">
    <property type="nucleotide sequence ID" value="NZ_FOYP01000001.1"/>
</dbReference>
<protein>
    <submittedName>
        <fullName evidence="1">Uncharacterized protein</fullName>
    </submittedName>
</protein>
<evidence type="ECO:0000313" key="2">
    <source>
        <dbReference type="Proteomes" id="UP000199478"/>
    </source>
</evidence>
<dbReference type="Proteomes" id="UP000199478">
    <property type="component" value="Unassembled WGS sequence"/>
</dbReference>
<name>A0A1I6FQQ8_9RHOB</name>
<proteinExistence type="predicted"/>
<keyword evidence="2" id="KW-1185">Reference proteome</keyword>
<evidence type="ECO:0000313" key="1">
    <source>
        <dbReference type="EMBL" id="SFR32117.1"/>
    </source>
</evidence>
<accession>A0A1I6FQQ8</accession>